<dbReference type="Proteomes" id="UP000663854">
    <property type="component" value="Unassembled WGS sequence"/>
</dbReference>
<accession>A0A814M9X6</accession>
<dbReference type="EMBL" id="CAJNOH010000560">
    <property type="protein sequence ID" value="CAF1074858.1"/>
    <property type="molecule type" value="Genomic_DNA"/>
</dbReference>
<comment type="caution">
    <text evidence="1">The sequence shown here is derived from an EMBL/GenBank/DDBJ whole genome shotgun (WGS) entry which is preliminary data.</text>
</comment>
<organism evidence="1 3">
    <name type="scientific">Rotaria sordida</name>
    <dbReference type="NCBI Taxonomy" id="392033"/>
    <lineage>
        <taxon>Eukaryota</taxon>
        <taxon>Metazoa</taxon>
        <taxon>Spiralia</taxon>
        <taxon>Gnathifera</taxon>
        <taxon>Rotifera</taxon>
        <taxon>Eurotatoria</taxon>
        <taxon>Bdelloidea</taxon>
        <taxon>Philodinida</taxon>
        <taxon>Philodinidae</taxon>
        <taxon>Rotaria</taxon>
    </lineage>
</organism>
<evidence type="ECO:0000313" key="2">
    <source>
        <dbReference type="EMBL" id="CAF1576239.1"/>
    </source>
</evidence>
<dbReference type="Proteomes" id="UP000663870">
    <property type="component" value="Unassembled WGS sequence"/>
</dbReference>
<evidence type="ECO:0000313" key="4">
    <source>
        <dbReference type="Proteomes" id="UP000663870"/>
    </source>
</evidence>
<protein>
    <submittedName>
        <fullName evidence="1">Uncharacterized protein</fullName>
    </submittedName>
</protein>
<sequence length="72" mass="8816">MAIDLITNYEAQINRLNQSIQRREQLFDQNQLNVQEMKELADDIFQRWLINKFLQQLRQEQEQRRQAAQPTQ</sequence>
<evidence type="ECO:0000313" key="1">
    <source>
        <dbReference type="EMBL" id="CAF1074858.1"/>
    </source>
</evidence>
<dbReference type="AlphaFoldDB" id="A0A814M9X6"/>
<proteinExistence type="predicted"/>
<keyword evidence="4" id="KW-1185">Reference proteome</keyword>
<gene>
    <name evidence="2" type="ORF">JXQ802_LOCUS45715</name>
    <name evidence="1" type="ORF">PYM288_LOCUS18357</name>
</gene>
<evidence type="ECO:0000313" key="3">
    <source>
        <dbReference type="Proteomes" id="UP000663854"/>
    </source>
</evidence>
<dbReference type="EMBL" id="CAJNOL010003870">
    <property type="protein sequence ID" value="CAF1576239.1"/>
    <property type="molecule type" value="Genomic_DNA"/>
</dbReference>
<reference evidence="1" key="1">
    <citation type="submission" date="2021-02" db="EMBL/GenBank/DDBJ databases">
        <authorList>
            <person name="Nowell W R."/>
        </authorList>
    </citation>
    <scope>NUCLEOTIDE SEQUENCE</scope>
</reference>
<name>A0A814M9X6_9BILA</name>